<reference evidence="6" key="4">
    <citation type="submission" date="2018-07" db="EMBL/GenBank/DDBJ databases">
        <title>Genomic and Epidemiologic Investigation of an Indolent Hospital Outbreak.</title>
        <authorList>
            <person name="Johnson R.C."/>
            <person name="Deming C."/>
            <person name="Conlan S."/>
            <person name="Zellmer C.J."/>
            <person name="Michelin A.V."/>
            <person name="Lee-Lin S.-Q."/>
            <person name="Thomas P.J."/>
            <person name="Park M."/>
            <person name="Weingarten R.A."/>
            <person name="Less J."/>
            <person name="Dekker J.P."/>
            <person name="Frank K.M."/>
            <person name="Musser K.A."/>
            <person name="Mcquiston J.R."/>
            <person name="Henderson D.K."/>
            <person name="Lau A.F."/>
            <person name="Palmore T.N."/>
            <person name="Segre J.A."/>
        </authorList>
    </citation>
    <scope>NUCLEOTIDE SEQUENCE [LARGE SCALE GENOMIC DNA]</scope>
    <source>
        <strain evidence="6">SK-CDC1_0717</strain>
    </source>
</reference>
<gene>
    <name evidence="1" type="ORF">BRX40_21290</name>
    <name evidence="2" type="ORF">CA257_03885</name>
    <name evidence="3" type="ORF">DAH66_10790</name>
</gene>
<name>A0A1L6JFA9_9SPHN</name>
<dbReference type="KEGG" id="skr:BRX40_21290"/>
<dbReference type="SUPFAM" id="SSF55961">
    <property type="entry name" value="Bet v1-like"/>
    <property type="match status" value="1"/>
</dbReference>
<dbReference type="Proteomes" id="UP000286681">
    <property type="component" value="Unassembled WGS sequence"/>
</dbReference>
<dbReference type="AlphaFoldDB" id="A0A1L6JFA9"/>
<sequence length="155" mass="18023">MIAAENEIAIPARPEAVWEVLLDFERYPSWHPFIELVGDPSLGAKIEYRYTGKMLGMGRLRKMHSFARITALAAPIEFAWRMSMGSFLFRIDESYRLERHPTGTRLAHRVEYRGVVARLWRAGITSRAHVMICETDTALRARFVKRPPPRKRGRR</sequence>
<evidence type="ECO:0000313" key="3">
    <source>
        <dbReference type="EMBL" id="RSY85542.1"/>
    </source>
</evidence>
<dbReference type="EMBL" id="CP018820">
    <property type="protein sequence ID" value="APR54622.1"/>
    <property type="molecule type" value="Genomic_DNA"/>
</dbReference>
<dbReference type="STRING" id="93064.BRX40_21290"/>
<dbReference type="InterPro" id="IPR019587">
    <property type="entry name" value="Polyketide_cyclase/dehydratase"/>
</dbReference>
<evidence type="ECO:0000313" key="4">
    <source>
        <dbReference type="Proteomes" id="UP000185161"/>
    </source>
</evidence>
<evidence type="ECO:0000313" key="6">
    <source>
        <dbReference type="Proteomes" id="UP000287746"/>
    </source>
</evidence>
<keyword evidence="4" id="KW-1185">Reference proteome</keyword>
<dbReference type="Proteomes" id="UP000287746">
    <property type="component" value="Unassembled WGS sequence"/>
</dbReference>
<dbReference type="EMBL" id="QQYZ01000008">
    <property type="protein sequence ID" value="RSY85542.1"/>
    <property type="molecule type" value="Genomic_DNA"/>
</dbReference>
<dbReference type="Gene3D" id="3.30.530.20">
    <property type="match status" value="1"/>
</dbReference>
<proteinExistence type="predicted"/>
<evidence type="ECO:0000313" key="1">
    <source>
        <dbReference type="EMBL" id="APR54622.1"/>
    </source>
</evidence>
<protein>
    <submittedName>
        <fullName evidence="2">SRPBCC domain-containing protein</fullName>
    </submittedName>
</protein>
<evidence type="ECO:0000313" key="2">
    <source>
        <dbReference type="EMBL" id="RSV07140.1"/>
    </source>
</evidence>
<dbReference type="EMBL" id="QQWO01000002">
    <property type="protein sequence ID" value="RSV07140.1"/>
    <property type="molecule type" value="Genomic_DNA"/>
</dbReference>
<dbReference type="InterPro" id="IPR023393">
    <property type="entry name" value="START-like_dom_sf"/>
</dbReference>
<reference evidence="4" key="2">
    <citation type="submission" date="2016-12" db="EMBL/GenBank/DDBJ databases">
        <title>Whole genome sequencing of Sphingomonas sp. ABOJV.</title>
        <authorList>
            <person name="Conlan S."/>
            <person name="Thomas P.J."/>
            <person name="Mullikin J."/>
            <person name="Palmore T.N."/>
            <person name="Frank K.M."/>
            <person name="Segre J.A."/>
        </authorList>
    </citation>
    <scope>NUCLEOTIDE SEQUENCE [LARGE SCALE GENOMIC DNA]</scope>
    <source>
        <strain evidence="4">ABOJV</strain>
    </source>
</reference>
<organism evidence="1 4">
    <name type="scientific">Sphingomonas koreensis</name>
    <dbReference type="NCBI Taxonomy" id="93064"/>
    <lineage>
        <taxon>Bacteria</taxon>
        <taxon>Pseudomonadati</taxon>
        <taxon>Pseudomonadota</taxon>
        <taxon>Alphaproteobacteria</taxon>
        <taxon>Sphingomonadales</taxon>
        <taxon>Sphingomonadaceae</taxon>
        <taxon>Sphingomonas</taxon>
    </lineage>
</organism>
<reference evidence="1" key="1">
    <citation type="submission" date="2016-12" db="EMBL/GenBank/DDBJ databases">
        <title>Whole genome sequencing of Sphingomonas koreensis.</title>
        <authorList>
            <person name="Conlan S."/>
            <person name="Thomas P.J."/>
            <person name="Mullikin J."/>
            <person name="Palmore T.N."/>
            <person name="Frank K.M."/>
            <person name="Segre J.A."/>
        </authorList>
    </citation>
    <scope>NUCLEOTIDE SEQUENCE</scope>
    <source>
        <strain evidence="1">ABOJV</strain>
    </source>
</reference>
<dbReference type="OrthoDB" id="7448864at2"/>
<reference evidence="2 5" key="3">
    <citation type="submission" date="2018-07" db="EMBL/GenBank/DDBJ databases">
        <title>Genomic and Epidemiologic Investigation of an Indolent Hospital Outbreak.</title>
        <authorList>
            <person name="Johnson R.C."/>
            <person name="Deming C."/>
            <person name="Conlan S."/>
            <person name="Zellmer C.J."/>
            <person name="Michelin A.V."/>
            <person name="Lee-Lin S."/>
            <person name="Thomas P.J."/>
            <person name="Park M."/>
            <person name="Weingarten R.A."/>
            <person name="Less J."/>
            <person name="Dekker J.P."/>
            <person name="Frank K.M."/>
            <person name="Musser K.A."/>
            <person name="Mcquiston J.R."/>
            <person name="Henderson D.K."/>
            <person name="Lau A.F."/>
            <person name="Palmore T.N."/>
            <person name="Segre J.A."/>
        </authorList>
    </citation>
    <scope>NUCLEOTIDE SEQUENCE [LARGE SCALE GENOMIC DNA]</scope>
    <source>
        <strain evidence="3">SK-CDC1_0717</strain>
        <strain evidence="2 5">SK-NIH.Env10_0317</strain>
    </source>
</reference>
<dbReference type="GeneID" id="44135105"/>
<dbReference type="Pfam" id="PF10604">
    <property type="entry name" value="Polyketide_cyc2"/>
    <property type="match status" value="1"/>
</dbReference>
<dbReference type="Proteomes" id="UP000185161">
    <property type="component" value="Chromosome"/>
</dbReference>
<dbReference type="RefSeq" id="WP_066573194.1">
    <property type="nucleotide sequence ID" value="NZ_CP018820.1"/>
</dbReference>
<accession>A0A1L6JFA9</accession>
<evidence type="ECO:0000313" key="5">
    <source>
        <dbReference type="Proteomes" id="UP000286681"/>
    </source>
</evidence>
<dbReference type="CDD" id="cd07822">
    <property type="entry name" value="SRPBCC_4"/>
    <property type="match status" value="1"/>
</dbReference>